<dbReference type="Proteomes" id="UP000215590">
    <property type="component" value="Unassembled WGS sequence"/>
</dbReference>
<reference evidence="2 3" key="1">
    <citation type="submission" date="2017-07" db="EMBL/GenBank/DDBJ databases">
        <title>Phylogenetic study on the rhizospheric bacterium Ochrobactrum sp. A44.</title>
        <authorList>
            <person name="Krzyzanowska D.M."/>
            <person name="Ossowicki A."/>
            <person name="Rajewska M."/>
            <person name="Maciag T."/>
            <person name="Kaczynski Z."/>
            <person name="Czerwicka M."/>
            <person name="Jafra S."/>
        </authorList>
    </citation>
    <scope>NUCLEOTIDE SEQUENCE [LARGE SCALE GENOMIC DNA]</scope>
    <source>
        <strain evidence="2 3">DSM 7216</strain>
    </source>
</reference>
<dbReference type="PROSITE" id="PS51257">
    <property type="entry name" value="PROKAR_LIPOPROTEIN"/>
    <property type="match status" value="1"/>
</dbReference>
<dbReference type="OrthoDB" id="1450423at2"/>
<keyword evidence="3" id="KW-1185">Reference proteome</keyword>
<proteinExistence type="predicted"/>
<sequence>MISALRKTPTLAQDIMIAAVFIIACWAAPTNASASPSSQLEGSNEVAVRDAFEKWTAGTGNVFDLLSPNIQWTIHGSGPVADTYSGIEDFLQRGAAPLVSRLTTALKPEVHHVWAVEDRVIIRFDAEATTTSGAPYRNQFVWIFRMEDGSVVEAEAFLDLVAYQGVIDNNEPRQQ</sequence>
<evidence type="ECO:0000259" key="1">
    <source>
        <dbReference type="Pfam" id="PF12680"/>
    </source>
</evidence>
<feature type="domain" description="SnoaL-like" evidence="1">
    <location>
        <begin position="48"/>
        <end position="153"/>
    </location>
</feature>
<dbReference type="PANTHER" id="PTHR41252:SF1">
    <property type="entry name" value="BLR2505 PROTEIN"/>
    <property type="match status" value="1"/>
</dbReference>
<dbReference type="InterPro" id="IPR037401">
    <property type="entry name" value="SnoaL-like"/>
</dbReference>
<name>A0A256FN11_9HYPH</name>
<evidence type="ECO:0000313" key="3">
    <source>
        <dbReference type="Proteomes" id="UP000215590"/>
    </source>
</evidence>
<organism evidence="2 3">
    <name type="scientific">Brucella thiophenivorans</name>
    <dbReference type="NCBI Taxonomy" id="571255"/>
    <lineage>
        <taxon>Bacteria</taxon>
        <taxon>Pseudomonadati</taxon>
        <taxon>Pseudomonadota</taxon>
        <taxon>Alphaproteobacteria</taxon>
        <taxon>Hyphomicrobiales</taxon>
        <taxon>Brucellaceae</taxon>
        <taxon>Brucella/Ochrobactrum group</taxon>
        <taxon>Brucella</taxon>
    </lineage>
</organism>
<dbReference type="RefSeq" id="WP_094507550.1">
    <property type="nucleotide sequence ID" value="NZ_JBHEEK010000024.1"/>
</dbReference>
<dbReference type="Gene3D" id="3.10.450.50">
    <property type="match status" value="1"/>
</dbReference>
<dbReference type="SUPFAM" id="SSF54427">
    <property type="entry name" value="NTF2-like"/>
    <property type="match status" value="1"/>
</dbReference>
<protein>
    <submittedName>
        <fullName evidence="2">SnoaL-like domain protein</fullName>
    </submittedName>
</protein>
<dbReference type="InterPro" id="IPR032710">
    <property type="entry name" value="NTF2-like_dom_sf"/>
</dbReference>
<dbReference type="PANTHER" id="PTHR41252">
    <property type="entry name" value="BLR2505 PROTEIN"/>
    <property type="match status" value="1"/>
</dbReference>
<comment type="caution">
    <text evidence="2">The sequence shown here is derived from an EMBL/GenBank/DDBJ whole genome shotgun (WGS) entry which is preliminary data.</text>
</comment>
<dbReference type="Pfam" id="PF12680">
    <property type="entry name" value="SnoaL_2"/>
    <property type="match status" value="1"/>
</dbReference>
<evidence type="ECO:0000313" key="2">
    <source>
        <dbReference type="EMBL" id="OYR16254.1"/>
    </source>
</evidence>
<dbReference type="EMBL" id="NNRJ01000045">
    <property type="protein sequence ID" value="OYR16254.1"/>
    <property type="molecule type" value="Genomic_DNA"/>
</dbReference>
<accession>A0A256FN11</accession>
<gene>
    <name evidence="2" type="ORF">CEV31_4403</name>
</gene>
<dbReference type="AlphaFoldDB" id="A0A256FN11"/>